<protein>
    <submittedName>
        <fullName evidence="1">Uncharacterized protein</fullName>
    </submittedName>
</protein>
<sequence length="93" mass="10599">MAVVVAAIPFIGMTVPTEREFKCNDPVGGAKDRFIWNEKTNRSPGEPFHLGQKSSRTIPPLISELEQTIYGKAVSPQCWLLRFEWWINPPDEQ</sequence>
<dbReference type="AlphaFoldDB" id="A0A6B9XWF5"/>
<dbReference type="EMBL" id="MK697702">
    <property type="protein sequence ID" value="QHR91672.1"/>
    <property type="molecule type" value="Genomic_DNA"/>
</dbReference>
<geneLocation type="mitochondrion" evidence="1"/>
<organism evidence="1">
    <name type="scientific">Picea sitchensis</name>
    <name type="common">Sitka spruce</name>
    <name type="synonym">Pinus sitchensis</name>
    <dbReference type="NCBI Taxonomy" id="3332"/>
    <lineage>
        <taxon>Eukaryota</taxon>
        <taxon>Viridiplantae</taxon>
        <taxon>Streptophyta</taxon>
        <taxon>Embryophyta</taxon>
        <taxon>Tracheophyta</taxon>
        <taxon>Spermatophyta</taxon>
        <taxon>Pinopsida</taxon>
        <taxon>Pinidae</taxon>
        <taxon>Conifers I</taxon>
        <taxon>Pinales</taxon>
        <taxon>Pinaceae</taxon>
        <taxon>Picea</taxon>
    </lineage>
</organism>
<reference evidence="1" key="1">
    <citation type="submission" date="2019-03" db="EMBL/GenBank/DDBJ databases">
        <title>Largest Complete Mitochondrial Genome of a Gymnosperm, Sitka Spruce (Picea sitchensis), Indicates Complex Physical Structure.</title>
        <authorList>
            <person name="Jackman S.D."/>
            <person name="Coombe L."/>
            <person name="Warren R."/>
            <person name="Kirk H."/>
            <person name="Trinh E."/>
            <person name="McLeod T."/>
            <person name="Pleasance S."/>
            <person name="Pandoh P."/>
            <person name="Zhao Y."/>
            <person name="Coope R."/>
            <person name="Bousquet J."/>
            <person name="Bohlmann J.C."/>
            <person name="Jones S.J.M."/>
            <person name="Birol I."/>
        </authorList>
    </citation>
    <scope>NUCLEOTIDE SEQUENCE</scope>
    <source>
        <strain evidence="1">Q903</strain>
    </source>
</reference>
<evidence type="ECO:0000313" key="1">
    <source>
        <dbReference type="EMBL" id="QHR91672.1"/>
    </source>
</evidence>
<name>A0A6B9XWF5_PICSI</name>
<accession>A0A6B9XWF5</accession>
<keyword evidence="1" id="KW-0496">Mitochondrion</keyword>
<proteinExistence type="predicted"/>
<gene>
    <name evidence="1" type="primary">orf05740</name>
    <name evidence="1" type="ORF">Q903MT_gene5708</name>
</gene>